<evidence type="ECO:0000256" key="1">
    <source>
        <dbReference type="ARBA" id="ARBA00004651"/>
    </source>
</evidence>
<feature type="transmembrane region" description="Helical" evidence="6">
    <location>
        <begin position="453"/>
        <end position="471"/>
    </location>
</feature>
<feature type="transmembrane region" description="Helical" evidence="6">
    <location>
        <begin position="55"/>
        <end position="72"/>
    </location>
</feature>
<feature type="transmembrane region" description="Helical" evidence="6">
    <location>
        <begin position="292"/>
        <end position="325"/>
    </location>
</feature>
<dbReference type="NCBIfam" id="TIGR00360">
    <property type="entry name" value="ComEC_N-term"/>
    <property type="match status" value="1"/>
</dbReference>
<feature type="transmembrane region" description="Helical" evidence="6">
    <location>
        <begin position="424"/>
        <end position="446"/>
    </location>
</feature>
<feature type="domain" description="ComEC/Rec2-related protein" evidence="7">
    <location>
        <begin position="239"/>
        <end position="502"/>
    </location>
</feature>
<dbReference type="PANTHER" id="PTHR30619">
    <property type="entry name" value="DNA INTERNALIZATION/COMPETENCE PROTEIN COMEC/REC2"/>
    <property type="match status" value="1"/>
</dbReference>
<dbReference type="Pfam" id="PF03772">
    <property type="entry name" value="Competence"/>
    <property type="match status" value="1"/>
</dbReference>
<evidence type="ECO:0008006" key="11">
    <source>
        <dbReference type="Google" id="ProtNLM"/>
    </source>
</evidence>
<feature type="transmembrane region" description="Helical" evidence="6">
    <location>
        <begin position="345"/>
        <end position="372"/>
    </location>
</feature>
<evidence type="ECO:0000256" key="2">
    <source>
        <dbReference type="ARBA" id="ARBA00022475"/>
    </source>
</evidence>
<feature type="transmembrane region" description="Helical" evidence="6">
    <location>
        <begin position="7"/>
        <end position="24"/>
    </location>
</feature>
<dbReference type="Proteomes" id="UP000176893">
    <property type="component" value="Unassembled WGS sequence"/>
</dbReference>
<evidence type="ECO:0000256" key="5">
    <source>
        <dbReference type="ARBA" id="ARBA00023136"/>
    </source>
</evidence>
<protein>
    <recommendedName>
        <fullName evidence="11">ComEC/Rec2-related protein domain-containing protein</fullName>
    </recommendedName>
</protein>
<sequence>MHKSQILFYLIVAFLVGVFVASFLLISQTWILVFLIFAIGLIAVSGYRRAYSRRGLLAGAILIATVFGIIRFNSFNLDNSILNQFADVEVGGKGIQVILNGYVDNEPDVNGLKSQFIFRVMELVVSDKIFNVNERTLIRTNSFPARQFGDRLSITGFLEMPQNFSGFDYIQYLKNKDVRTIMSFPKVNAAHDTLAYYELEFFERTKISLYKKIFGLKDRFELAVKKSITEPYAAYINGILLGSRQDIPQSIKDAFNKTSTSHILAISGYNITIIAESLLAALVLVMRRRRAFWISVVVILFFTILTGASASVVRAATMGLLLLFANGYGRLYDARNGIALAAGLMVFFNPFVLVFDIGFQLSFLAVLGLIYFYPAMEMRAKKIPEVAGLKESLLMTISAQTLVFPLIIYYFHQVSLVSLLANVLVLPLMPLTMLFGFLAGVGGMIFAPLGRAIGLLVLGLGTYQLEVIKWFGSLSFAAINVSIKWFTLVGAYAIIIFVIWRLRRNK</sequence>
<evidence type="ECO:0000259" key="8">
    <source>
        <dbReference type="Pfam" id="PF13567"/>
    </source>
</evidence>
<dbReference type="InterPro" id="IPR004477">
    <property type="entry name" value="ComEC_N"/>
</dbReference>
<evidence type="ECO:0000313" key="10">
    <source>
        <dbReference type="Proteomes" id="UP000176893"/>
    </source>
</evidence>
<reference evidence="9 10" key="1">
    <citation type="journal article" date="2016" name="Nat. Commun.">
        <title>Thousands of microbial genomes shed light on interconnected biogeochemical processes in an aquifer system.</title>
        <authorList>
            <person name="Anantharaman K."/>
            <person name="Brown C.T."/>
            <person name="Hug L.A."/>
            <person name="Sharon I."/>
            <person name="Castelle C.J."/>
            <person name="Probst A.J."/>
            <person name="Thomas B.C."/>
            <person name="Singh A."/>
            <person name="Wilkins M.J."/>
            <person name="Karaoz U."/>
            <person name="Brodie E.L."/>
            <person name="Williams K.H."/>
            <person name="Hubbard S.S."/>
            <person name="Banfield J.F."/>
        </authorList>
    </citation>
    <scope>NUCLEOTIDE SEQUENCE [LARGE SCALE GENOMIC DNA]</scope>
</reference>
<name>A0A1F8EC13_9BACT</name>
<feature type="domain" description="DUF4131" evidence="8">
    <location>
        <begin position="29"/>
        <end position="185"/>
    </location>
</feature>
<feature type="transmembrane region" description="Helical" evidence="6">
    <location>
        <begin position="393"/>
        <end position="412"/>
    </location>
</feature>
<evidence type="ECO:0000259" key="7">
    <source>
        <dbReference type="Pfam" id="PF03772"/>
    </source>
</evidence>
<dbReference type="GO" id="GO:0005886">
    <property type="term" value="C:plasma membrane"/>
    <property type="evidence" value="ECO:0007669"/>
    <property type="project" value="UniProtKB-SubCell"/>
</dbReference>
<dbReference type="EMBL" id="MGJB01000015">
    <property type="protein sequence ID" value="OGM98444.1"/>
    <property type="molecule type" value="Genomic_DNA"/>
</dbReference>
<accession>A0A1F8EC13</accession>
<keyword evidence="5 6" id="KW-0472">Membrane</keyword>
<comment type="subcellular location">
    <subcellularLocation>
        <location evidence="1">Cell membrane</location>
        <topology evidence="1">Multi-pass membrane protein</topology>
    </subcellularLocation>
</comment>
<dbReference type="InterPro" id="IPR052159">
    <property type="entry name" value="Competence_DNA_uptake"/>
</dbReference>
<dbReference type="InterPro" id="IPR025405">
    <property type="entry name" value="DUF4131"/>
</dbReference>
<feature type="transmembrane region" description="Helical" evidence="6">
    <location>
        <begin position="30"/>
        <end position="48"/>
    </location>
</feature>
<dbReference type="AlphaFoldDB" id="A0A1F8EC13"/>
<keyword evidence="3 6" id="KW-0812">Transmembrane</keyword>
<keyword evidence="2" id="KW-1003">Cell membrane</keyword>
<evidence type="ECO:0000256" key="3">
    <source>
        <dbReference type="ARBA" id="ARBA00022692"/>
    </source>
</evidence>
<proteinExistence type="predicted"/>
<keyword evidence="4 6" id="KW-1133">Transmembrane helix</keyword>
<dbReference type="PANTHER" id="PTHR30619:SF7">
    <property type="entry name" value="BETA-LACTAMASE DOMAIN PROTEIN"/>
    <property type="match status" value="1"/>
</dbReference>
<evidence type="ECO:0000256" key="6">
    <source>
        <dbReference type="SAM" id="Phobius"/>
    </source>
</evidence>
<gene>
    <name evidence="9" type="ORF">A2649_02600</name>
</gene>
<organism evidence="9 10">
    <name type="scientific">Candidatus Yanofskybacteria bacterium RIFCSPHIGHO2_01_FULL_41_26</name>
    <dbReference type="NCBI Taxonomy" id="1802661"/>
    <lineage>
        <taxon>Bacteria</taxon>
        <taxon>Candidatus Yanofskyibacteriota</taxon>
    </lineage>
</organism>
<feature type="transmembrane region" description="Helical" evidence="6">
    <location>
        <begin position="483"/>
        <end position="502"/>
    </location>
</feature>
<feature type="transmembrane region" description="Helical" evidence="6">
    <location>
        <begin position="263"/>
        <end position="285"/>
    </location>
</feature>
<comment type="caution">
    <text evidence="9">The sequence shown here is derived from an EMBL/GenBank/DDBJ whole genome shotgun (WGS) entry which is preliminary data.</text>
</comment>
<evidence type="ECO:0000313" key="9">
    <source>
        <dbReference type="EMBL" id="OGM98444.1"/>
    </source>
</evidence>
<dbReference type="STRING" id="1802661.A2649_02600"/>
<evidence type="ECO:0000256" key="4">
    <source>
        <dbReference type="ARBA" id="ARBA00022989"/>
    </source>
</evidence>
<dbReference type="Pfam" id="PF13567">
    <property type="entry name" value="DUF4131"/>
    <property type="match status" value="1"/>
</dbReference>